<dbReference type="PANTHER" id="PTHR11748:SF119">
    <property type="entry name" value="D-2-HYDROXYGLUTARATE DEHYDROGENASE"/>
    <property type="match status" value="1"/>
</dbReference>
<feature type="compositionally biased region" description="Low complexity" evidence="8">
    <location>
        <begin position="1010"/>
        <end position="1023"/>
    </location>
</feature>
<organism evidence="10 11">
    <name type="scientific">Gordonia mangrovi</name>
    <dbReference type="NCBI Taxonomy" id="2665643"/>
    <lineage>
        <taxon>Bacteria</taxon>
        <taxon>Bacillati</taxon>
        <taxon>Actinomycetota</taxon>
        <taxon>Actinomycetes</taxon>
        <taxon>Mycobacteriales</taxon>
        <taxon>Gordoniaceae</taxon>
        <taxon>Gordonia</taxon>
    </lineage>
</organism>
<feature type="domain" description="FAD-binding PCMH-type" evidence="9">
    <location>
        <begin position="45"/>
        <end position="277"/>
    </location>
</feature>
<evidence type="ECO:0000313" key="10">
    <source>
        <dbReference type="EMBL" id="MXP19822.1"/>
    </source>
</evidence>
<dbReference type="Gene3D" id="3.30.43.10">
    <property type="entry name" value="Uridine Diphospho-n-acetylenolpyruvylglucosamine Reductase, domain 2"/>
    <property type="match status" value="1"/>
</dbReference>
<dbReference type="InterPro" id="IPR017900">
    <property type="entry name" value="4Fe4S_Fe_S_CS"/>
</dbReference>
<dbReference type="SUPFAM" id="SSF46548">
    <property type="entry name" value="alpha-helical ferredoxin"/>
    <property type="match status" value="1"/>
</dbReference>
<dbReference type="SUPFAM" id="SSF55103">
    <property type="entry name" value="FAD-linked oxidases, C-terminal domain"/>
    <property type="match status" value="1"/>
</dbReference>
<dbReference type="Gene3D" id="3.30.70.2740">
    <property type="match status" value="1"/>
</dbReference>
<comment type="caution">
    <text evidence="10">The sequence shown here is derived from an EMBL/GenBank/DDBJ whole genome shotgun (WGS) entry which is preliminary data.</text>
</comment>
<dbReference type="Pfam" id="PF13183">
    <property type="entry name" value="Fer4_8"/>
    <property type="match status" value="1"/>
</dbReference>
<dbReference type="Pfam" id="PF01565">
    <property type="entry name" value="FAD_binding_4"/>
    <property type="match status" value="1"/>
</dbReference>
<dbReference type="Gene3D" id="1.10.1060.10">
    <property type="entry name" value="Alpha-helical ferredoxin"/>
    <property type="match status" value="1"/>
</dbReference>
<dbReference type="InterPro" id="IPR004113">
    <property type="entry name" value="FAD-bd_oxidored_4_C"/>
</dbReference>
<dbReference type="Gene3D" id="3.30.465.10">
    <property type="match status" value="1"/>
</dbReference>
<dbReference type="InterPro" id="IPR006094">
    <property type="entry name" value="Oxid_FAD_bind_N"/>
</dbReference>
<dbReference type="PROSITE" id="PS51387">
    <property type="entry name" value="FAD_PCMH"/>
    <property type="match status" value="1"/>
</dbReference>
<proteinExistence type="predicted"/>
<dbReference type="InterPro" id="IPR016169">
    <property type="entry name" value="FAD-bd_PCMH_sub2"/>
</dbReference>
<dbReference type="GO" id="GO:0008720">
    <property type="term" value="F:D-lactate dehydrogenase (NAD+) activity"/>
    <property type="evidence" value="ECO:0007669"/>
    <property type="project" value="TreeGrafter"/>
</dbReference>
<dbReference type="PANTHER" id="PTHR11748">
    <property type="entry name" value="D-LACTATE DEHYDROGENASE"/>
    <property type="match status" value="1"/>
</dbReference>
<keyword evidence="3" id="KW-0479">Metal-binding</keyword>
<feature type="region of interest" description="Disordered" evidence="8">
    <location>
        <begin position="995"/>
        <end position="1037"/>
    </location>
</feature>
<protein>
    <submittedName>
        <fullName evidence="10">FAD-binding protein</fullName>
    </submittedName>
</protein>
<keyword evidence="7" id="KW-0411">Iron-sulfur</keyword>
<keyword evidence="5" id="KW-0560">Oxidoreductase</keyword>
<dbReference type="InterPro" id="IPR016166">
    <property type="entry name" value="FAD-bd_PCMH"/>
</dbReference>
<dbReference type="GO" id="GO:0046872">
    <property type="term" value="F:metal ion binding"/>
    <property type="evidence" value="ECO:0007669"/>
    <property type="project" value="UniProtKB-KW"/>
</dbReference>
<dbReference type="Pfam" id="PF02754">
    <property type="entry name" value="CCG"/>
    <property type="match status" value="2"/>
</dbReference>
<dbReference type="SUPFAM" id="SSF56176">
    <property type="entry name" value="FAD-binding/transporter-associated domain-like"/>
    <property type="match status" value="1"/>
</dbReference>
<evidence type="ECO:0000256" key="7">
    <source>
        <dbReference type="ARBA" id="ARBA00023014"/>
    </source>
</evidence>
<dbReference type="InterPro" id="IPR009051">
    <property type="entry name" value="Helical_ferredxn"/>
</dbReference>
<dbReference type="InterPro" id="IPR016167">
    <property type="entry name" value="FAD-bd_PCMH_sub1"/>
</dbReference>
<keyword evidence="11" id="KW-1185">Reference proteome</keyword>
<dbReference type="AlphaFoldDB" id="A0A6L7GK03"/>
<accession>A0A6L7GK03</accession>
<dbReference type="PROSITE" id="PS00198">
    <property type="entry name" value="4FE4S_FER_1"/>
    <property type="match status" value="1"/>
</dbReference>
<reference evidence="10 11" key="1">
    <citation type="submission" date="2019-11" db="EMBL/GenBank/DDBJ databases">
        <title>Gordonia sp. nov., a novel actinobacterium isolated from mangrove soil in Hainan.</title>
        <authorList>
            <person name="Huang X."/>
            <person name="Xie Y."/>
            <person name="Chu X."/>
            <person name="Xiao K."/>
        </authorList>
    </citation>
    <scope>NUCLEOTIDE SEQUENCE [LARGE SCALE GENOMIC DNA]</scope>
    <source>
        <strain evidence="10 11">HNM0687</strain>
    </source>
</reference>
<feature type="compositionally biased region" description="Pro residues" evidence="8">
    <location>
        <begin position="1000"/>
        <end position="1009"/>
    </location>
</feature>
<name>A0A6L7GK03_9ACTN</name>
<evidence type="ECO:0000313" key="11">
    <source>
        <dbReference type="Proteomes" id="UP000475545"/>
    </source>
</evidence>
<evidence type="ECO:0000256" key="1">
    <source>
        <dbReference type="ARBA" id="ARBA00001974"/>
    </source>
</evidence>
<sequence>MTDVDTRGSARAGDLDVSGDLTALGVEVDTAPRRLAEYSYDASNYRIRPLAVVFPHTDRDVARTAAYCHAHGIALIARGGGTSMAGNAIGRGVVIDLSRHMHQVRAVDAEEATAVADSGIVLTTLAAHARSVTDGRLTFAPDPSSASRATLGGAIGNDACGNHSVRHGRTTDHVEELFLVTADGLRLTATRTGISATDPSDTDAAARADLLTAQLRDLTARNLAILRTDLETIPRQVSGYHLSKMLPENGFDVARALVGSEGTCAIVVAARVRLVPVATSPLLLCVGYPTVSDAARDVPTILPYAPSAVEGIDRKIVATMAARRGRDTVAALPGIADRDCTAWLFIDLDEHSATQLSETDVAATAKRLLDELRAGGRMIAGTTVPDPVARKSLWRVREDGAGLSSRLADPDDDGADSGYESWPGWEDAAVAPERLADYLDDFTGLLDHHDLTGVMYGHFGAGCMHVRITFDLRSAEGRATMDRFCSEAARLVVEHGGSLSGEHGDGRARSALLPVMYSPAMLDAFAEFKRIWDPQGVLNPGSIVDPDPITDDLALAEVPARRWPTMFDLGHGAGSTQAATPDPGRQQLLLDPFVHAVQGCIGVGRCRASSGGVMCPSYRATGDEKDSTRGRARVLQEMVRTAPDIDSGWRSTDVAEALDLCLSCKACSTDCPTGVDMATYKAEFLHHHYAGRRRPLSHYSLGWMPAWLGIAGALAPILNASLDSPLRRIAARAGGLDPRRSMPRFARRRDRRRHLKALPAVTSTTETILFVDSFTQAFRPQVATAAAEVLGATGDRVGCSADNCCALTWISTGQLEHARKVLTRTADALDDGTDRPIVLPEPSCAAALRKDLPELVDKDAARRVAARVHSFADYLPRLIEQGWTPPGLPESVTLQTHCHEYAVFGARTGAKVLESLGVQVHTADGCCGVAGNFGFERGHYEVSVAVSENALAPALRVAPDRPVITDGFSCAMSVDHLADTDAEIDATGIHLAELLTQPAPTAPASPPTEPAEAPTEPAFPSTESDPASTDPDNSRGA</sequence>
<dbReference type="InterPro" id="IPR016164">
    <property type="entry name" value="FAD-linked_Oxase-like_C"/>
</dbReference>
<dbReference type="EMBL" id="WMBR01000001">
    <property type="protein sequence ID" value="MXP19822.1"/>
    <property type="molecule type" value="Genomic_DNA"/>
</dbReference>
<evidence type="ECO:0000259" key="9">
    <source>
        <dbReference type="PROSITE" id="PS51387"/>
    </source>
</evidence>
<keyword evidence="2" id="KW-0285">Flavoprotein</keyword>
<dbReference type="Proteomes" id="UP000475545">
    <property type="component" value="Unassembled WGS sequence"/>
</dbReference>
<gene>
    <name evidence="10" type="ORF">GIY30_00395</name>
</gene>
<evidence type="ECO:0000256" key="5">
    <source>
        <dbReference type="ARBA" id="ARBA00023002"/>
    </source>
</evidence>
<evidence type="ECO:0000256" key="3">
    <source>
        <dbReference type="ARBA" id="ARBA00022723"/>
    </source>
</evidence>
<evidence type="ECO:0000256" key="2">
    <source>
        <dbReference type="ARBA" id="ARBA00022630"/>
    </source>
</evidence>
<dbReference type="InterPro" id="IPR004017">
    <property type="entry name" value="Cys_rich_dom"/>
</dbReference>
<dbReference type="GO" id="GO:0071949">
    <property type="term" value="F:FAD binding"/>
    <property type="evidence" value="ECO:0007669"/>
    <property type="project" value="InterPro"/>
</dbReference>
<evidence type="ECO:0000256" key="6">
    <source>
        <dbReference type="ARBA" id="ARBA00023004"/>
    </source>
</evidence>
<dbReference type="InterPro" id="IPR036318">
    <property type="entry name" value="FAD-bd_PCMH-like_sf"/>
</dbReference>
<feature type="compositionally biased region" description="Polar residues" evidence="8">
    <location>
        <begin position="1024"/>
        <end position="1037"/>
    </location>
</feature>
<dbReference type="GO" id="GO:0004458">
    <property type="term" value="F:D-lactate dehydrogenase (cytochrome) activity"/>
    <property type="evidence" value="ECO:0007669"/>
    <property type="project" value="TreeGrafter"/>
</dbReference>
<dbReference type="Pfam" id="PF02913">
    <property type="entry name" value="FAD-oxidase_C"/>
    <property type="match status" value="1"/>
</dbReference>
<dbReference type="GO" id="GO:0051536">
    <property type="term" value="F:iron-sulfur cluster binding"/>
    <property type="evidence" value="ECO:0007669"/>
    <property type="project" value="UniProtKB-KW"/>
</dbReference>
<dbReference type="GO" id="GO:1903457">
    <property type="term" value="P:lactate catabolic process"/>
    <property type="evidence" value="ECO:0007669"/>
    <property type="project" value="TreeGrafter"/>
</dbReference>
<keyword evidence="6" id="KW-0408">Iron</keyword>
<evidence type="ECO:0000256" key="4">
    <source>
        <dbReference type="ARBA" id="ARBA00022827"/>
    </source>
</evidence>
<dbReference type="InterPro" id="IPR017896">
    <property type="entry name" value="4Fe4S_Fe-S-bd"/>
</dbReference>
<keyword evidence="4" id="KW-0274">FAD</keyword>
<dbReference type="RefSeq" id="WP_160900015.1">
    <property type="nucleotide sequence ID" value="NZ_CP102850.1"/>
</dbReference>
<evidence type="ECO:0000256" key="8">
    <source>
        <dbReference type="SAM" id="MobiDB-lite"/>
    </source>
</evidence>
<comment type="cofactor">
    <cofactor evidence="1">
        <name>FAD</name>
        <dbReference type="ChEBI" id="CHEBI:57692"/>
    </cofactor>
</comment>